<dbReference type="Pfam" id="PF07810">
    <property type="entry name" value="TMC"/>
    <property type="match status" value="1"/>
</dbReference>
<accession>A0ABQ7TJ85</accession>
<dbReference type="PANTHER" id="PTHR23302:SF39">
    <property type="entry name" value="TRANSMEMBRANE CHANNEL-LIKE PROTEIN 8"/>
    <property type="match status" value="1"/>
</dbReference>
<evidence type="ECO:0000256" key="5">
    <source>
        <dbReference type="ARBA" id="ARBA00023136"/>
    </source>
</evidence>
<feature type="transmembrane region" description="Helical" evidence="6">
    <location>
        <begin position="367"/>
        <end position="390"/>
    </location>
</feature>
<evidence type="ECO:0000313" key="8">
    <source>
        <dbReference type="EMBL" id="KAH0629406.1"/>
    </source>
</evidence>
<feature type="transmembrane region" description="Helical" evidence="6">
    <location>
        <begin position="456"/>
        <end position="476"/>
    </location>
</feature>
<keyword evidence="9" id="KW-1185">Reference proteome</keyword>
<feature type="transmembrane region" description="Helical" evidence="6">
    <location>
        <begin position="322"/>
        <end position="347"/>
    </location>
</feature>
<name>A0ABQ7TJ85_PHRPL</name>
<evidence type="ECO:0000259" key="7">
    <source>
        <dbReference type="Pfam" id="PF07810"/>
    </source>
</evidence>
<evidence type="ECO:0000256" key="2">
    <source>
        <dbReference type="ARBA" id="ARBA00006510"/>
    </source>
</evidence>
<feature type="transmembrane region" description="Helical" evidence="6">
    <location>
        <begin position="232"/>
        <end position="250"/>
    </location>
</feature>
<evidence type="ECO:0000256" key="4">
    <source>
        <dbReference type="ARBA" id="ARBA00022989"/>
    </source>
</evidence>
<dbReference type="PANTHER" id="PTHR23302">
    <property type="entry name" value="TRANSMEMBRANE CHANNEL-RELATED"/>
    <property type="match status" value="1"/>
</dbReference>
<keyword evidence="5 6" id="KW-0472">Membrane</keyword>
<comment type="caution">
    <text evidence="8">The sequence shown here is derived from an EMBL/GenBank/DDBJ whole genome shotgun (WGS) entry which is preliminary data.</text>
</comment>
<evidence type="ECO:0000256" key="3">
    <source>
        <dbReference type="ARBA" id="ARBA00022692"/>
    </source>
</evidence>
<feature type="transmembrane region" description="Helical" evidence="6">
    <location>
        <begin position="143"/>
        <end position="165"/>
    </location>
</feature>
<dbReference type="EMBL" id="JAIPUX010000439">
    <property type="protein sequence ID" value="KAH0629406.1"/>
    <property type="molecule type" value="Genomic_DNA"/>
</dbReference>
<sequence length="641" mass="73415">MDYPFLSPGLPSLPFFLLFQGPDVMDDTQDLRYRFVQHDALSVHSNTSLEYSLEKLDIQESQLRALPYSIKKKQSLRKQLRASTGRNVSNWVALRQRQYRVQRQLQEGISNFARIFRLWKVSLDEIGGNFGPGIQSYFTFLRFLFLVNFLAVLLDAGFILLPITISWDVTPFPRNQSAASECVNYSSGIGHRSVWQHFQDIFTGEGPLEHSYLFYGAYNVKQDRNNHYNVHLAYLLSILGYLFACFIWIFQHILSDGPSSLAGDDECYSWIGKAVLNYCYVPTFTSVFSEVICQFSYQIDLAEEIRHLQNQQRTRKQLAQIYLLRLVINCVILLLMAAAFYFIHLATEISQEYSQNDAARLGVLSQYLPPVTISIANIFLPFLFHILIQLENYSPNTEVNLSLVRCVILKLSSLGMFLFFLGHRVLCVGSSSALQCQPCGYNKLYQCWETHIGQEMYKMTIFSFLTTLASTFLISLPRRLLTKHSSSALARWLGKEEFLYTLFQNCQPSSKLFRASHSKFLFHIMLLLGLFLACSPLTYVITRVSPSHACGLFKNYSSSWQAVPVAVSHLPPSAQLVLNFAASNIFCFALLLLLSLILTVYISQAQANRKVIERLKKKHVLCVQEKWCLVTKLARLMLKSQ</sequence>
<comment type="similarity">
    <text evidence="2 6">Belongs to the TMC family.</text>
</comment>
<keyword evidence="3 6" id="KW-0812">Transmembrane</keyword>
<gene>
    <name evidence="8" type="ORF">JD844_011458</name>
</gene>
<evidence type="ECO:0000313" key="9">
    <source>
        <dbReference type="Proteomes" id="UP000826234"/>
    </source>
</evidence>
<feature type="transmembrane region" description="Helical" evidence="6">
    <location>
        <begin position="520"/>
        <end position="541"/>
    </location>
</feature>
<dbReference type="InterPro" id="IPR038900">
    <property type="entry name" value="TMC"/>
</dbReference>
<evidence type="ECO:0000256" key="6">
    <source>
        <dbReference type="RuleBase" id="RU310713"/>
    </source>
</evidence>
<keyword evidence="4 6" id="KW-1133">Transmembrane helix</keyword>
<feature type="transmembrane region" description="Helical" evidence="6">
    <location>
        <begin position="402"/>
        <end position="422"/>
    </location>
</feature>
<organism evidence="8 9">
    <name type="scientific">Phrynosoma platyrhinos</name>
    <name type="common">Desert horned lizard</name>
    <dbReference type="NCBI Taxonomy" id="52577"/>
    <lineage>
        <taxon>Eukaryota</taxon>
        <taxon>Metazoa</taxon>
        <taxon>Chordata</taxon>
        <taxon>Craniata</taxon>
        <taxon>Vertebrata</taxon>
        <taxon>Euteleostomi</taxon>
        <taxon>Lepidosauria</taxon>
        <taxon>Squamata</taxon>
        <taxon>Bifurcata</taxon>
        <taxon>Unidentata</taxon>
        <taxon>Episquamata</taxon>
        <taxon>Toxicofera</taxon>
        <taxon>Iguania</taxon>
        <taxon>Phrynosomatidae</taxon>
        <taxon>Phrynosomatinae</taxon>
        <taxon>Phrynosoma</taxon>
    </lineage>
</organism>
<dbReference type="Proteomes" id="UP000826234">
    <property type="component" value="Unassembled WGS sequence"/>
</dbReference>
<dbReference type="InterPro" id="IPR012496">
    <property type="entry name" value="TMC_dom"/>
</dbReference>
<feature type="domain" description="TMC" evidence="7">
    <location>
        <begin position="447"/>
        <end position="498"/>
    </location>
</feature>
<proteinExistence type="inferred from homology"/>
<comment type="subcellular location">
    <subcellularLocation>
        <location evidence="1 6">Membrane</location>
        <topology evidence="1 6">Multi-pass membrane protein</topology>
    </subcellularLocation>
</comment>
<evidence type="ECO:0000256" key="1">
    <source>
        <dbReference type="ARBA" id="ARBA00004141"/>
    </source>
</evidence>
<feature type="transmembrane region" description="Helical" evidence="6">
    <location>
        <begin position="580"/>
        <end position="602"/>
    </location>
</feature>
<reference evidence="8 9" key="1">
    <citation type="journal article" date="2022" name="Gigascience">
        <title>A chromosome-level genome assembly and annotation of the desert horned lizard, Phrynosoma platyrhinos, provides insight into chromosomal rearrangements among reptiles.</title>
        <authorList>
            <person name="Koochekian N."/>
            <person name="Ascanio A."/>
            <person name="Farleigh K."/>
            <person name="Card D.C."/>
            <person name="Schield D.R."/>
            <person name="Castoe T.A."/>
            <person name="Jezkova T."/>
        </authorList>
    </citation>
    <scope>NUCLEOTIDE SEQUENCE [LARGE SCALE GENOMIC DNA]</scope>
    <source>
        <strain evidence="8">NK-2021</strain>
    </source>
</reference>
<protein>
    <recommendedName>
        <fullName evidence="6">Transmembrane channel-like protein</fullName>
    </recommendedName>
</protein>